<sequence length="244" mass="27717">MRLALFRPLWGVIEAFDGQRSLKDALRAIKALGYEGVEVPFKAVYMIGPDKFQRLLRDSDLKVGFQVFSDGPLAPGVKGLAGGPYPGHPAEGESPQDHFEVFKAQVLAAREFEPAFVNSHSGKDYFTHSQALEFFAKAIHLEREEIGYDFVVTHETHRKRFFYSPWVCRDFLPTVPDLRLCADFSHFINVTEGMPDDKHLTEVITNLAPQVRHIHARVGYSHGPQVSDPRAPEWMPFTEGHEKW</sequence>
<dbReference type="OrthoDB" id="444151at2759"/>
<organism evidence="3">
    <name type="scientific">Salpingoeca rosetta (strain ATCC 50818 / BSB-021)</name>
    <dbReference type="NCBI Taxonomy" id="946362"/>
    <lineage>
        <taxon>Eukaryota</taxon>
        <taxon>Choanoflagellata</taxon>
        <taxon>Craspedida</taxon>
        <taxon>Salpingoecidae</taxon>
        <taxon>Salpingoeca</taxon>
    </lineage>
</organism>
<dbReference type="eggNOG" id="ENOG502S0KF">
    <property type="taxonomic scope" value="Eukaryota"/>
</dbReference>
<evidence type="ECO:0000259" key="1">
    <source>
        <dbReference type="Pfam" id="PF01261"/>
    </source>
</evidence>
<accession>F2UHY8</accession>
<dbReference type="EMBL" id="GL832975">
    <property type="protein sequence ID" value="EGD76737.1"/>
    <property type="molecule type" value="Genomic_DNA"/>
</dbReference>
<dbReference type="SUPFAM" id="SSF51658">
    <property type="entry name" value="Xylose isomerase-like"/>
    <property type="match status" value="1"/>
</dbReference>
<dbReference type="InterPro" id="IPR013022">
    <property type="entry name" value="Xyl_isomerase-like_TIM-brl"/>
</dbReference>
<dbReference type="InParanoid" id="F2UHY8"/>
<protein>
    <recommendedName>
        <fullName evidence="1">Xylose isomerase-like TIM barrel domain-containing protein</fullName>
    </recommendedName>
</protein>
<feature type="domain" description="Xylose isomerase-like TIM barrel" evidence="1">
    <location>
        <begin position="26"/>
        <end position="218"/>
    </location>
</feature>
<reference evidence="2" key="1">
    <citation type="submission" date="2009-08" db="EMBL/GenBank/DDBJ databases">
        <title>Annotation of Salpingoeca rosetta.</title>
        <authorList>
            <consortium name="The Broad Institute Genome Sequencing Platform"/>
            <person name="Russ C."/>
            <person name="Cuomo C."/>
            <person name="Burger G."/>
            <person name="Gray M.W."/>
            <person name="Holland P.W.H."/>
            <person name="King N."/>
            <person name="Lang F.B.F."/>
            <person name="Roger A.J."/>
            <person name="Ruiz-Trillo I."/>
            <person name="Young S.K."/>
            <person name="Zeng Q."/>
            <person name="Gargeya S."/>
            <person name="Alvarado L."/>
            <person name="Berlin A."/>
            <person name="Chapman S.B."/>
            <person name="Chen Z."/>
            <person name="Freedman E."/>
            <person name="Gellesch M."/>
            <person name="Goldberg J."/>
            <person name="Griggs A."/>
            <person name="Gujja S."/>
            <person name="Heilman E."/>
            <person name="Heiman D."/>
            <person name="Howarth C."/>
            <person name="Mehta T."/>
            <person name="Neiman D."/>
            <person name="Pearson M."/>
            <person name="Roberts A."/>
            <person name="Saif S."/>
            <person name="Shea T."/>
            <person name="Shenoy N."/>
            <person name="Sisk P."/>
            <person name="Stolte C."/>
            <person name="Sykes S."/>
            <person name="White J."/>
            <person name="Yandava C."/>
            <person name="Haas B."/>
            <person name="Nusbaum C."/>
            <person name="Birren B."/>
        </authorList>
    </citation>
    <scope>NUCLEOTIDE SEQUENCE [LARGE SCALE GENOMIC DNA]</scope>
    <source>
        <strain evidence="2">ATCC 50818</strain>
    </source>
</reference>
<dbReference type="Gene3D" id="3.20.20.150">
    <property type="entry name" value="Divalent-metal-dependent TIM barrel enzymes"/>
    <property type="match status" value="1"/>
</dbReference>
<dbReference type="KEGG" id="sre:PTSG_08088"/>
<proteinExistence type="predicted"/>
<dbReference type="RefSeq" id="XP_004991109.1">
    <property type="nucleotide sequence ID" value="XM_004991052.1"/>
</dbReference>
<dbReference type="GeneID" id="16071671"/>
<evidence type="ECO:0000313" key="2">
    <source>
        <dbReference type="EMBL" id="EGD76737.1"/>
    </source>
</evidence>
<name>F2UHY8_SALR5</name>
<keyword evidence="3" id="KW-1185">Reference proteome</keyword>
<gene>
    <name evidence="2" type="ORF">PTSG_08088</name>
</gene>
<evidence type="ECO:0000313" key="3">
    <source>
        <dbReference type="Proteomes" id="UP000007799"/>
    </source>
</evidence>
<dbReference type="OMA" id="CHETHRK"/>
<dbReference type="Proteomes" id="UP000007799">
    <property type="component" value="Unassembled WGS sequence"/>
</dbReference>
<dbReference type="InterPro" id="IPR036237">
    <property type="entry name" value="Xyl_isomerase-like_sf"/>
</dbReference>
<dbReference type="AlphaFoldDB" id="F2UHY8"/>
<dbReference type="Pfam" id="PF01261">
    <property type="entry name" value="AP_endonuc_2"/>
    <property type="match status" value="1"/>
</dbReference>